<dbReference type="EMBL" id="JBBPEH010000003">
    <property type="protein sequence ID" value="KAK7541105.1"/>
    <property type="molecule type" value="Genomic_DNA"/>
</dbReference>
<dbReference type="Pfam" id="PF02230">
    <property type="entry name" value="Abhydrolase_2"/>
    <property type="match status" value="1"/>
</dbReference>
<organism evidence="4 5">
    <name type="scientific">Phyllosticta citribraziliensis</name>
    <dbReference type="NCBI Taxonomy" id="989973"/>
    <lineage>
        <taxon>Eukaryota</taxon>
        <taxon>Fungi</taxon>
        <taxon>Dikarya</taxon>
        <taxon>Ascomycota</taxon>
        <taxon>Pezizomycotina</taxon>
        <taxon>Dothideomycetes</taxon>
        <taxon>Dothideomycetes incertae sedis</taxon>
        <taxon>Botryosphaeriales</taxon>
        <taxon>Phyllostictaceae</taxon>
        <taxon>Phyllosticta</taxon>
    </lineage>
</organism>
<dbReference type="RefSeq" id="XP_066658036.1">
    <property type="nucleotide sequence ID" value="XM_066799556.1"/>
</dbReference>
<keyword evidence="4" id="KW-0378">Hydrolase</keyword>
<comment type="similarity">
    <text evidence="1">Belongs to the AB hydrolase superfamily. AB hydrolase 2 family.</text>
</comment>
<dbReference type="SUPFAM" id="SSF53474">
    <property type="entry name" value="alpha/beta-Hydrolases"/>
    <property type="match status" value="1"/>
</dbReference>
<evidence type="ECO:0000256" key="1">
    <source>
        <dbReference type="ARBA" id="ARBA00006499"/>
    </source>
</evidence>
<accession>A0ABR1M0Y7</accession>
<dbReference type="PANTHER" id="PTHR10655:SF63">
    <property type="entry name" value="PHOSPHOLIPASE_CARBOXYLESTERASE_THIOESTERASE DOMAIN-CONTAINING PROTEIN"/>
    <property type="match status" value="1"/>
</dbReference>
<gene>
    <name evidence="4" type="ORF">J3D65DRAFT_617500</name>
</gene>
<dbReference type="InterPro" id="IPR050565">
    <property type="entry name" value="LYPA1-2/EST-like"/>
</dbReference>
<evidence type="ECO:0000259" key="3">
    <source>
        <dbReference type="Pfam" id="PF02230"/>
    </source>
</evidence>
<feature type="region of interest" description="Disordered" evidence="2">
    <location>
        <begin position="1"/>
        <end position="28"/>
    </location>
</feature>
<keyword evidence="5" id="KW-1185">Reference proteome</keyword>
<evidence type="ECO:0000313" key="4">
    <source>
        <dbReference type="EMBL" id="KAK7541105.1"/>
    </source>
</evidence>
<feature type="compositionally biased region" description="Polar residues" evidence="2">
    <location>
        <begin position="1"/>
        <end position="11"/>
    </location>
</feature>
<dbReference type="Gene3D" id="3.40.50.1820">
    <property type="entry name" value="alpha/beta hydrolase"/>
    <property type="match status" value="1"/>
</dbReference>
<dbReference type="InterPro" id="IPR029058">
    <property type="entry name" value="AB_hydrolase_fold"/>
</dbReference>
<proteinExistence type="inferred from homology"/>
<protein>
    <submittedName>
        <fullName evidence="4">Alpha/Beta hydrolase protein</fullName>
    </submittedName>
</protein>
<dbReference type="GO" id="GO:0016787">
    <property type="term" value="F:hydrolase activity"/>
    <property type="evidence" value="ECO:0007669"/>
    <property type="project" value="UniProtKB-KW"/>
</dbReference>
<feature type="domain" description="Phospholipase/carboxylesterase/thioesterase" evidence="3">
    <location>
        <begin position="44"/>
        <end position="202"/>
    </location>
</feature>
<evidence type="ECO:0000313" key="5">
    <source>
        <dbReference type="Proteomes" id="UP001360953"/>
    </source>
</evidence>
<dbReference type="InterPro" id="IPR003140">
    <property type="entry name" value="PLipase/COase/thioEstase"/>
</dbReference>
<dbReference type="GeneID" id="92032462"/>
<evidence type="ECO:0000256" key="2">
    <source>
        <dbReference type="SAM" id="MobiDB-lite"/>
    </source>
</evidence>
<name>A0ABR1M0Y7_9PEZI</name>
<sequence>MVHPSMTNQRPFQDDNQSRKRQKIGSNYSHASQQFNASSESGITIIPPTNEHQHTVIFLHDHGTTPAAFATAFFENSESTGQSLDATFPNVKWIFPPSVLRDTTPSGTSIPSWFVYWSLAEPEHPAQADAQRNEMSQNLGPLMDLIDNEVDAVGGDHVCLVGMGQGCAMAAIAFLTGWNDIGCFVGLAGWLPCQTQMEDIVARSETHPEAQTRMRAFVPSGRAGMPHWLGALGRPVLLLHCRDDAIVPVARSEGLCRVMQDMGMVVQCRGYEVGGHEGVTESHAMGEFVRFLDHWMIESRP</sequence>
<comment type="caution">
    <text evidence="4">The sequence shown here is derived from an EMBL/GenBank/DDBJ whole genome shotgun (WGS) entry which is preliminary data.</text>
</comment>
<dbReference type="Proteomes" id="UP001360953">
    <property type="component" value="Unassembled WGS sequence"/>
</dbReference>
<dbReference type="PANTHER" id="PTHR10655">
    <property type="entry name" value="LYSOPHOSPHOLIPASE-RELATED"/>
    <property type="match status" value="1"/>
</dbReference>
<reference evidence="4 5" key="1">
    <citation type="submission" date="2024-04" db="EMBL/GenBank/DDBJ databases">
        <title>Phyllosticta paracitricarpa is synonymous to the EU quarantine fungus P. citricarpa based on phylogenomic analyses.</title>
        <authorList>
            <consortium name="Lawrence Berkeley National Laboratory"/>
            <person name="Van ingen-buijs V.A."/>
            <person name="Van westerhoven A.C."/>
            <person name="Haridas S."/>
            <person name="Skiadas P."/>
            <person name="Martin F."/>
            <person name="Groenewald J.Z."/>
            <person name="Crous P.W."/>
            <person name="Seidl M.F."/>
        </authorList>
    </citation>
    <scope>NUCLEOTIDE SEQUENCE [LARGE SCALE GENOMIC DNA]</scope>
    <source>
        <strain evidence="4 5">CPC 17464</strain>
    </source>
</reference>